<dbReference type="OrthoDB" id="282265at2"/>
<keyword evidence="3" id="KW-1185">Reference proteome</keyword>
<dbReference type="RefSeq" id="WP_146437151.1">
    <property type="nucleotide sequence ID" value="NZ_SJPF01000009.1"/>
</dbReference>
<feature type="transmembrane region" description="Helical" evidence="1">
    <location>
        <begin position="6"/>
        <end position="26"/>
    </location>
</feature>
<name>A0A5C5UV48_9BACT</name>
<sequence>MDAASLYLACGLAVIGVAAIALGIWLRRRSQSRHARVDFVSARQQFTMRREFLEAKFETIASQSGRPRGLIWKNCDFQSEVQFARDPANDQLRAFVGVTISFEAIAGGDMEDVEAVSNLRAATALFSYVDGAWMTDGRTIFNLNPQQAIEHYRHTPETAPAPVR</sequence>
<keyword evidence="1" id="KW-1133">Transmembrane helix</keyword>
<keyword evidence="1" id="KW-0472">Membrane</keyword>
<evidence type="ECO:0000313" key="3">
    <source>
        <dbReference type="Proteomes" id="UP000318878"/>
    </source>
</evidence>
<keyword evidence="1" id="KW-0812">Transmembrane</keyword>
<dbReference type="EMBL" id="SJPF01000009">
    <property type="protein sequence ID" value="TWT29312.1"/>
    <property type="molecule type" value="Genomic_DNA"/>
</dbReference>
<evidence type="ECO:0000313" key="2">
    <source>
        <dbReference type="EMBL" id="TWT29312.1"/>
    </source>
</evidence>
<gene>
    <name evidence="2" type="ORF">Enr8_51130</name>
</gene>
<organism evidence="2 3">
    <name type="scientific">Blastopirellula retiformator</name>
    <dbReference type="NCBI Taxonomy" id="2527970"/>
    <lineage>
        <taxon>Bacteria</taxon>
        <taxon>Pseudomonadati</taxon>
        <taxon>Planctomycetota</taxon>
        <taxon>Planctomycetia</taxon>
        <taxon>Pirellulales</taxon>
        <taxon>Pirellulaceae</taxon>
        <taxon>Blastopirellula</taxon>
    </lineage>
</organism>
<dbReference type="Proteomes" id="UP000318878">
    <property type="component" value="Unassembled WGS sequence"/>
</dbReference>
<dbReference type="AlphaFoldDB" id="A0A5C5UV48"/>
<accession>A0A5C5UV48</accession>
<reference evidence="2 3" key="1">
    <citation type="submission" date="2019-02" db="EMBL/GenBank/DDBJ databases">
        <title>Deep-cultivation of Planctomycetes and their phenomic and genomic characterization uncovers novel biology.</title>
        <authorList>
            <person name="Wiegand S."/>
            <person name="Jogler M."/>
            <person name="Boedeker C."/>
            <person name="Pinto D."/>
            <person name="Vollmers J."/>
            <person name="Rivas-Marin E."/>
            <person name="Kohn T."/>
            <person name="Peeters S.H."/>
            <person name="Heuer A."/>
            <person name="Rast P."/>
            <person name="Oberbeckmann S."/>
            <person name="Bunk B."/>
            <person name="Jeske O."/>
            <person name="Meyerdierks A."/>
            <person name="Storesund J.E."/>
            <person name="Kallscheuer N."/>
            <person name="Luecker S."/>
            <person name="Lage O.M."/>
            <person name="Pohl T."/>
            <person name="Merkel B.J."/>
            <person name="Hornburger P."/>
            <person name="Mueller R.-W."/>
            <person name="Bruemmer F."/>
            <person name="Labrenz M."/>
            <person name="Spormann A.M."/>
            <person name="Op Den Camp H."/>
            <person name="Overmann J."/>
            <person name="Amann R."/>
            <person name="Jetten M.S.M."/>
            <person name="Mascher T."/>
            <person name="Medema M.H."/>
            <person name="Devos D.P."/>
            <person name="Kaster A.-K."/>
            <person name="Ovreas L."/>
            <person name="Rohde M."/>
            <person name="Galperin M.Y."/>
            <person name="Jogler C."/>
        </authorList>
    </citation>
    <scope>NUCLEOTIDE SEQUENCE [LARGE SCALE GENOMIC DNA]</scope>
    <source>
        <strain evidence="2 3">Enr8</strain>
    </source>
</reference>
<proteinExistence type="predicted"/>
<evidence type="ECO:0000256" key="1">
    <source>
        <dbReference type="SAM" id="Phobius"/>
    </source>
</evidence>
<comment type="caution">
    <text evidence="2">The sequence shown here is derived from an EMBL/GenBank/DDBJ whole genome shotgun (WGS) entry which is preliminary data.</text>
</comment>
<protein>
    <submittedName>
        <fullName evidence="2">Uncharacterized protein</fullName>
    </submittedName>
</protein>